<sequence length="387" mass="41382">MSNQRQASSASQVPHLSPAELSYLYTSLSLPKTPIRPDGRSPTQFRPLTAETNILPGTNGSARIGFADGTQAIVGVKAEVEKTILSNETLASERGAGPEPTDQEGSTTAAVGGHGSWVQMSIEIPGFRDDDALPVFLSEMMRESLVGAVGTDENSDMTGGLKGRLVINKRWHWRLYIDVLLLSQPLAYPLPLLSLTTHLALLSTKLPKLKSQGEEDPFFDDDWAVAEYLYPRSSPSTGAKSSSSSSPPSFVRPPVTLLVISVGENIIFDPNREEIAVADAVLAISITRDTQAGNLRLLSIRTVDPPSRLTQPGVPNSENVNMLGAVAPTDDIAVLNPATGEEEVPGVWRPRRGGAKRSVISEMVKTVLKKGGVGEEVLEGLEGVEVS</sequence>
<dbReference type="GO" id="GO:0005730">
    <property type="term" value="C:nucleolus"/>
    <property type="evidence" value="ECO:0007669"/>
    <property type="project" value="UniProtKB-SubCell"/>
</dbReference>
<dbReference type="AlphaFoldDB" id="A0A8J8WIW2"/>
<evidence type="ECO:0000256" key="7">
    <source>
        <dbReference type="SAM" id="MobiDB-lite"/>
    </source>
</evidence>
<dbReference type="SUPFAM" id="SSF54211">
    <property type="entry name" value="Ribosomal protein S5 domain 2-like"/>
    <property type="match status" value="1"/>
</dbReference>
<dbReference type="GO" id="GO:0071038">
    <property type="term" value="P:TRAMP-dependent tRNA surveillance pathway"/>
    <property type="evidence" value="ECO:0007669"/>
    <property type="project" value="TreeGrafter"/>
</dbReference>
<dbReference type="InterPro" id="IPR027408">
    <property type="entry name" value="PNPase/RNase_PH_dom_sf"/>
</dbReference>
<comment type="subcellular location">
    <subcellularLocation>
        <location evidence="1">Cytoplasm</location>
    </subcellularLocation>
    <subcellularLocation>
        <location evidence="2">Nucleus</location>
        <location evidence="2">Nucleolus</location>
    </subcellularLocation>
</comment>
<dbReference type="GO" id="GO:0000177">
    <property type="term" value="C:cytoplasmic exosome (RNase complex)"/>
    <property type="evidence" value="ECO:0007669"/>
    <property type="project" value="TreeGrafter"/>
</dbReference>
<dbReference type="GO" id="GO:0016075">
    <property type="term" value="P:rRNA catabolic process"/>
    <property type="evidence" value="ECO:0007669"/>
    <property type="project" value="TreeGrafter"/>
</dbReference>
<dbReference type="Proteomes" id="UP000631181">
    <property type="component" value="Unassembled WGS sequence"/>
</dbReference>
<evidence type="ECO:0000313" key="9">
    <source>
        <dbReference type="Proteomes" id="UP000631181"/>
    </source>
</evidence>
<evidence type="ECO:0000313" key="8">
    <source>
        <dbReference type="EMBL" id="KAF7718235.1"/>
    </source>
</evidence>
<dbReference type="GO" id="GO:0034475">
    <property type="term" value="P:U4 snRNA 3'-end processing"/>
    <property type="evidence" value="ECO:0007669"/>
    <property type="project" value="TreeGrafter"/>
</dbReference>
<protein>
    <recommendedName>
        <fullName evidence="6">Ribosomal RNA-processing protein 42</fullName>
    </recommendedName>
</protein>
<comment type="similarity">
    <text evidence="3">Belongs to the RNase PH family.</text>
</comment>
<comment type="caution">
    <text evidence="8">The sequence shown here is derived from an EMBL/GenBank/DDBJ whole genome shotgun (WGS) entry which is preliminary data.</text>
</comment>
<dbReference type="EMBL" id="WIWV01000017">
    <property type="protein sequence ID" value="KAF7718235.1"/>
    <property type="molecule type" value="Genomic_DNA"/>
</dbReference>
<keyword evidence="4" id="KW-0963">Cytoplasm</keyword>
<keyword evidence="9" id="KW-1185">Reference proteome</keyword>
<dbReference type="OrthoDB" id="272245at2759"/>
<dbReference type="GO" id="GO:0071028">
    <property type="term" value="P:nuclear mRNA surveillance"/>
    <property type="evidence" value="ECO:0007669"/>
    <property type="project" value="TreeGrafter"/>
</dbReference>
<evidence type="ECO:0000256" key="5">
    <source>
        <dbReference type="ARBA" id="ARBA00022835"/>
    </source>
</evidence>
<keyword evidence="5" id="KW-0271">Exosome</keyword>
<dbReference type="InterPro" id="IPR020568">
    <property type="entry name" value="Ribosomal_Su5_D2-typ_SF"/>
</dbReference>
<dbReference type="GO" id="GO:0000467">
    <property type="term" value="P:exonucleolytic trimming to generate mature 3'-end of 5.8S rRNA from tricistronic rRNA transcript (SSU-rRNA, 5.8S rRNA, LSU-rRNA)"/>
    <property type="evidence" value="ECO:0007669"/>
    <property type="project" value="TreeGrafter"/>
</dbReference>
<name>A0A8J8WIW2_9EURO</name>
<feature type="region of interest" description="Disordered" evidence="7">
    <location>
        <begin position="87"/>
        <end position="112"/>
    </location>
</feature>
<reference evidence="8" key="1">
    <citation type="journal article" date="2020" name="Front. Microbiol.">
        <title>Gene regulatory networks of Penicillium echinulatum 2HH and Penicillium oxalicum 114-2 inferred by a computational biology approach.</title>
        <authorList>
            <person name="Lenz A.R."/>
            <person name="Galan-Vasquez E."/>
            <person name="Balbinot E."/>
            <person name="De Abreu F.P."/>
            <person name="De Oliveira N.S."/>
            <person name="Da Rosa L.O."/>
            <person name="De Avila E Silva S."/>
            <person name="Camassola M."/>
            <person name="Dillon A.J.P."/>
            <person name="Perez-Rueda E."/>
        </authorList>
    </citation>
    <scope>NUCLEOTIDE SEQUENCE</scope>
    <source>
        <strain evidence="8">S1M29</strain>
    </source>
</reference>
<dbReference type="InterPro" id="IPR050590">
    <property type="entry name" value="Exosome_comp_Rrp42_subfam"/>
</dbReference>
<dbReference type="GO" id="GO:0034473">
    <property type="term" value="P:U1 snRNA 3'-end processing"/>
    <property type="evidence" value="ECO:0007669"/>
    <property type="project" value="TreeGrafter"/>
</dbReference>
<dbReference type="Gene3D" id="3.30.230.70">
    <property type="entry name" value="GHMP Kinase, N-terminal domain"/>
    <property type="match status" value="1"/>
</dbReference>
<dbReference type="FunFam" id="3.30.230.70:FF:000042">
    <property type="entry name" value="Putative exoribonuclease family protein"/>
    <property type="match status" value="1"/>
</dbReference>
<evidence type="ECO:0000256" key="6">
    <source>
        <dbReference type="ARBA" id="ARBA00042523"/>
    </source>
</evidence>
<dbReference type="GO" id="GO:0034476">
    <property type="term" value="P:U5 snRNA 3'-end processing"/>
    <property type="evidence" value="ECO:0007669"/>
    <property type="project" value="TreeGrafter"/>
</dbReference>
<evidence type="ECO:0000256" key="4">
    <source>
        <dbReference type="ARBA" id="ARBA00022490"/>
    </source>
</evidence>
<evidence type="ECO:0000256" key="1">
    <source>
        <dbReference type="ARBA" id="ARBA00004496"/>
    </source>
</evidence>
<evidence type="ECO:0000256" key="2">
    <source>
        <dbReference type="ARBA" id="ARBA00004604"/>
    </source>
</evidence>
<dbReference type="GO" id="GO:0071035">
    <property type="term" value="P:nuclear polyadenylation-dependent rRNA catabolic process"/>
    <property type="evidence" value="ECO:0007669"/>
    <property type="project" value="TreeGrafter"/>
</dbReference>
<accession>A0A8J8WIW2</accession>
<gene>
    <name evidence="8" type="ORF">PECM_002612</name>
</gene>
<dbReference type="PANTHER" id="PTHR11097:SF8">
    <property type="entry name" value="EXOSOME COMPLEX COMPONENT RRP42"/>
    <property type="match status" value="1"/>
</dbReference>
<dbReference type="GO" id="GO:0000176">
    <property type="term" value="C:nuclear exosome (RNase complex)"/>
    <property type="evidence" value="ECO:0007669"/>
    <property type="project" value="TreeGrafter"/>
</dbReference>
<dbReference type="GO" id="GO:0035925">
    <property type="term" value="F:mRNA 3'-UTR AU-rich region binding"/>
    <property type="evidence" value="ECO:0007669"/>
    <property type="project" value="TreeGrafter"/>
</dbReference>
<organism evidence="8 9">
    <name type="scientific">Penicillium ucsense</name>
    <dbReference type="NCBI Taxonomy" id="2839758"/>
    <lineage>
        <taxon>Eukaryota</taxon>
        <taxon>Fungi</taxon>
        <taxon>Dikarya</taxon>
        <taxon>Ascomycota</taxon>
        <taxon>Pezizomycotina</taxon>
        <taxon>Eurotiomycetes</taxon>
        <taxon>Eurotiomycetidae</taxon>
        <taxon>Eurotiales</taxon>
        <taxon>Aspergillaceae</taxon>
        <taxon>Penicillium</taxon>
    </lineage>
</organism>
<evidence type="ECO:0000256" key="3">
    <source>
        <dbReference type="ARBA" id="ARBA00006678"/>
    </source>
</evidence>
<proteinExistence type="inferred from homology"/>
<dbReference type="PANTHER" id="PTHR11097">
    <property type="entry name" value="EXOSOME COMPLEX EXONUCLEASE RIBOSOMAL RNA PROCESSING PROTEIN"/>
    <property type="match status" value="1"/>
</dbReference>